<accession>E1ICW5</accession>
<gene>
    <name evidence="2" type="ORF">OSCT_1166</name>
</gene>
<dbReference type="STRING" id="765420.OSCT_1166"/>
<evidence type="ECO:0000313" key="2">
    <source>
        <dbReference type="EMBL" id="EFO80935.1"/>
    </source>
</evidence>
<organism evidence="2 3">
    <name type="scientific">Oscillochloris trichoides DG-6</name>
    <dbReference type="NCBI Taxonomy" id="765420"/>
    <lineage>
        <taxon>Bacteria</taxon>
        <taxon>Bacillati</taxon>
        <taxon>Chloroflexota</taxon>
        <taxon>Chloroflexia</taxon>
        <taxon>Chloroflexales</taxon>
        <taxon>Chloroflexineae</taxon>
        <taxon>Oscillochloridaceae</taxon>
        <taxon>Oscillochloris</taxon>
    </lineage>
</organism>
<name>E1ICW5_9CHLR</name>
<dbReference type="SUPFAM" id="SSF110296">
    <property type="entry name" value="Oligoxyloglucan reducing end-specific cellobiohydrolase"/>
    <property type="match status" value="1"/>
</dbReference>
<dbReference type="EMBL" id="ADVR01000033">
    <property type="protein sequence ID" value="EFO80935.1"/>
    <property type="molecule type" value="Genomic_DNA"/>
</dbReference>
<dbReference type="eggNOG" id="COG5624">
    <property type="taxonomic scope" value="Bacteria"/>
</dbReference>
<sequence>MHRLSTRFWLLVLVLFVVVPVLPVGAQQVPAYRCNNYSRDPRAPFCLEVPVTDAAGAPLPGALVTVSLGDLSMTVPATQTVDGSLGEAVATLPLEQLNVQPGDHLDVVVRYAGDQVHEVIGYRPDPVTRTYRTDPIRLSLPPAPGPLYGRVYLLDHEQPQAVSGYTLKLFKDQPEGDPIASFDAGTQLDFTLDPGTVPHGTILWIEALKDDLHSWVAVRWENKPIPLQIVLNWPCTGIAPHGGSGNQVPHGGSGNQVPDPFCVIGKATLDGRPMANVEVTVEVLDASVTLEYPLRDTTEVRKVLESQVPLYIIDIGAIVRMKLPQATRLRFTARSGTLVGVQEVTLAQLRTDKDWGTRNVDIVLRQEHSYSPMPYGGQPSLVTISGSGTDLIYYVATRDGVLVRRMPGIATWMASLGNAATMRSQPELSAIVALENSLVAATLSGEVAISKDAGDTWQRVTSPLGPIQALATDANGMFFLLGRNGQLSKTNLLDVDQVLPAPPSGMLALAIQGDDLFAGGAAGLFVLRAGTSIWQMLRSEAVRALAVDAAGTIWVGTQTGLVATDSTGSQWLPDATLTGPISSLAASGLTLVAITAEGLLERTAPDQPWQTLALREAATPQMSLGAPTVYELRTVGPRTYAATQRGVMVSATGGVSWEPFNPDFIQDVRSLALLNNGNLLAVGPSGLFELSPTTATPISLPNATSLNPTEVRVSNDGSVWLVGRGAGPGDSLRIYDGSWSSLKVGEGRGISSIEFLPGSRGNSEAVLATLGDGLWFWQRGVGLSAFPALPTPGGQRLRSGALWVSDSEPCLIMLGTNSPTTGTPAAIYTRACDLSSAWNGPYDLVHSNGTSARTVTAITRTPLGRYFAATDIGFFQSEDGSTWESIFGLPIRPLALAPAANYAEERSLLTGGTQSGVIRLFDATPDLQLDLECPDSARGNTQLTCTLRATNQGLLAAEGVAIDLNSTGDIKLLAINLDVPSLPLTIPSLNPGATQTFQLLFDVERAARPGEVRVEVQAPKVPQEVFAANNKDREKVRIDYRDAPDPSLVIGGQLMSPAETSATLRILVKNRGTQPMTSTAQVDLVFPPGVLVEAALGATEVAAGNFRWAIPALAVDEEYLLELTYQVPASISDAPQVTASLQSSGDDREANNNQDRAKLLFTPVTPVTVVVTNMPRLAQRGTVEEVRTALSNYLAMNGGMEIALDAALPCDAEPDGLSCAYAAWDAAVAAVAQAVKDELSEGEIIQLAEEAVAARSTLQLAIEAYVAAQIGAIDPAPSYLYLIGDDEIIPYAAIQDEKDSDPLVYPESHYAASIPLDDPFFSLFRANAYPSDRPYDDLLGNAKPLVTARQPGSPQAIAAVLEGFVAQGGTITMSKGTVSGEAKNLTGDTQREVCEILASQGLMSAASCTTIPTTVSSGMAALQQAGGLIHLSDHAARHVIGDVGVQDIAKLAQDQVAINLILMLGCHSGVSAGLSMTSTLVTEWALHGLPSFGYTNYAFAGTVDVEDSLAYSEQIQVALVHALLADEEGVTLGQALRSALLDYAGQNSLVSSHRHAKTYAGIQLFGPPDYVVRQASRNPLVQLLNVVSNLTTTTSSLPTAGSTLNLIFAHTPESNPDGTYYRVQPSSGISLFLSDAGLPIQPAVDVALDPMVGGALLRGGSFSTISGVDPVIQSAAPVGEPYTYTERAYMGKRVDRGGFFNVYPGGDGNQHMIIATGQWSPNNNEERLITSLQFELVAKAEGDPPVLGGRASICRLNQRVRVNVPDGSGVARVEVVLIEDGKFTVYPMRRVGHRWTATFAAQPWSRYIIQAVGTNGGVVVDTNDGALYIVPDEHAPCGPACDINSALDDLEVTFLADGQAQIQNYSPTCRYEAGLASYSVFGPNLIQQMLFDTDKKLLQPDSTYTLFVLLPSCTTQLDAFYGSAIADPAPPRYADRLLLSRVIPKGGYCSP</sequence>
<dbReference type="Gene3D" id="2.60.40.10">
    <property type="entry name" value="Immunoglobulins"/>
    <property type="match status" value="1"/>
</dbReference>
<reference evidence="2 3" key="1">
    <citation type="journal article" date="2011" name="J. Bacteriol.">
        <title>Draft genome sequence of the anoxygenic filamentous phototrophic bacterium Oscillochloris trichoides subsp. DG-6.</title>
        <authorList>
            <person name="Kuznetsov B.B."/>
            <person name="Ivanovsky R.N."/>
            <person name="Keppen O.I."/>
            <person name="Sukhacheva M.V."/>
            <person name="Bumazhkin B.K."/>
            <person name="Patutina E.O."/>
            <person name="Beletsky A.V."/>
            <person name="Mardanov A.V."/>
            <person name="Baslerov R.V."/>
            <person name="Panteleeva A.N."/>
            <person name="Kolganova T.V."/>
            <person name="Ravin N.V."/>
            <person name="Skryabin K.G."/>
        </authorList>
    </citation>
    <scope>NUCLEOTIDE SEQUENCE [LARGE SCALE GENOMIC DNA]</scope>
    <source>
        <strain evidence="2 3">DG-6</strain>
    </source>
</reference>
<dbReference type="InterPro" id="IPR001434">
    <property type="entry name" value="OmcB-like_DUF11"/>
</dbReference>
<dbReference type="eggNOG" id="COG1572">
    <property type="taxonomic scope" value="Bacteria"/>
</dbReference>
<dbReference type="OrthoDB" id="134466at2"/>
<dbReference type="HOGENOM" id="CLU_234774_0_0_0"/>
<evidence type="ECO:0000313" key="3">
    <source>
        <dbReference type="Proteomes" id="UP000054010"/>
    </source>
</evidence>
<dbReference type="InterPro" id="IPR013783">
    <property type="entry name" value="Ig-like_fold"/>
</dbReference>
<keyword evidence="3" id="KW-1185">Reference proteome</keyword>
<evidence type="ECO:0000259" key="1">
    <source>
        <dbReference type="Pfam" id="PF01345"/>
    </source>
</evidence>
<proteinExistence type="predicted"/>
<protein>
    <recommendedName>
        <fullName evidence="1">DUF11 domain-containing protein</fullName>
    </recommendedName>
</protein>
<dbReference type="Gene3D" id="2.130.10.10">
    <property type="entry name" value="YVTN repeat-like/Quinoprotein amine dehydrogenase"/>
    <property type="match status" value="1"/>
</dbReference>
<dbReference type="InterPro" id="IPR015943">
    <property type="entry name" value="WD40/YVTN_repeat-like_dom_sf"/>
</dbReference>
<dbReference type="eggNOG" id="COG4447">
    <property type="taxonomic scope" value="Bacteria"/>
</dbReference>
<comment type="caution">
    <text evidence="2">The sequence shown here is derived from an EMBL/GenBank/DDBJ whole genome shotgun (WGS) entry which is preliminary data.</text>
</comment>
<dbReference type="Proteomes" id="UP000054010">
    <property type="component" value="Unassembled WGS sequence"/>
</dbReference>
<feature type="domain" description="DUF11" evidence="1">
    <location>
        <begin position="1059"/>
        <end position="1158"/>
    </location>
</feature>
<dbReference type="Pfam" id="PF01345">
    <property type="entry name" value="DUF11"/>
    <property type="match status" value="1"/>
</dbReference>